<protein>
    <submittedName>
        <fullName evidence="2">Glycerophosphoryl diester phosphodiesterase</fullName>
        <ecNumber evidence="2">3.1.4.46</ecNumber>
    </submittedName>
</protein>
<sequence>MNSCIAHRGWSSRAPENTIAAFILALNESKISAIELDVHLSKDGVPVVIHDHTLERTTNGKGPVSTQSALDLVQLDAGISFGPQFVGQKIPLLEEVMALAKGKKRLLIELKQMGELYVGLEEKVAELINKYNMYHQVVVISFDHESVRKVKEYDPKVEIGLVFTGRLTMLAEQVDYTGASYLSIQHRFITKELVELFQDKCVQLVAWTIDDVGSLNRMKGISGNIHITTNRPEIMIEDVKKAKSEFIGLEHRPVVSTEKTNELRVFKNKK</sequence>
<dbReference type="RefSeq" id="WP_084179229.1">
    <property type="nucleotide sequence ID" value="NZ_JAGIKX010000010.1"/>
</dbReference>
<dbReference type="EC" id="3.1.4.46" evidence="2"/>
<dbReference type="EMBL" id="JAGIKX010000010">
    <property type="protein sequence ID" value="MBP2257526.1"/>
    <property type="molecule type" value="Genomic_DNA"/>
</dbReference>
<dbReference type="Gene3D" id="3.20.20.190">
    <property type="entry name" value="Phosphatidylinositol (PI) phosphodiesterase"/>
    <property type="match status" value="1"/>
</dbReference>
<reference evidence="2 3" key="1">
    <citation type="submission" date="2021-03" db="EMBL/GenBank/DDBJ databases">
        <title>Genomic Encyclopedia of Type Strains, Phase IV (KMG-IV): sequencing the most valuable type-strain genomes for metagenomic binning, comparative biology and taxonomic classification.</title>
        <authorList>
            <person name="Goeker M."/>
        </authorList>
    </citation>
    <scope>NUCLEOTIDE SEQUENCE [LARGE SCALE GENOMIC DNA]</scope>
    <source>
        <strain evidence="2 3">DSM 25790</strain>
    </source>
</reference>
<keyword evidence="3" id="KW-1185">Reference proteome</keyword>
<dbReference type="InterPro" id="IPR017946">
    <property type="entry name" value="PLC-like_Pdiesterase_TIM-brl"/>
</dbReference>
<dbReference type="PANTHER" id="PTHR46211">
    <property type="entry name" value="GLYCEROPHOSPHORYL DIESTER PHOSPHODIESTERASE"/>
    <property type="match status" value="1"/>
</dbReference>
<accession>A0ABS4S7Q8</accession>
<gene>
    <name evidence="2" type="ORF">J2Z81_001474</name>
</gene>
<name>A0ABS4S7Q8_9BACI</name>
<dbReference type="InterPro" id="IPR030395">
    <property type="entry name" value="GP_PDE_dom"/>
</dbReference>
<dbReference type="Proteomes" id="UP001519294">
    <property type="component" value="Unassembled WGS sequence"/>
</dbReference>
<dbReference type="GO" id="GO:0008889">
    <property type="term" value="F:glycerophosphodiester phosphodiesterase activity"/>
    <property type="evidence" value="ECO:0007669"/>
    <property type="project" value="UniProtKB-EC"/>
</dbReference>
<dbReference type="PANTHER" id="PTHR46211:SF1">
    <property type="entry name" value="GLYCEROPHOSPHODIESTER PHOSPHODIESTERASE, CYTOPLASMIC"/>
    <property type="match status" value="1"/>
</dbReference>
<evidence type="ECO:0000259" key="1">
    <source>
        <dbReference type="PROSITE" id="PS51704"/>
    </source>
</evidence>
<dbReference type="Pfam" id="PF03009">
    <property type="entry name" value="GDPD"/>
    <property type="match status" value="1"/>
</dbReference>
<feature type="domain" description="GP-PDE" evidence="1">
    <location>
        <begin position="2"/>
        <end position="239"/>
    </location>
</feature>
<organism evidence="2 3">
    <name type="scientific">Virgibacillus alimentarius</name>
    <dbReference type="NCBI Taxonomy" id="698769"/>
    <lineage>
        <taxon>Bacteria</taxon>
        <taxon>Bacillati</taxon>
        <taxon>Bacillota</taxon>
        <taxon>Bacilli</taxon>
        <taxon>Bacillales</taxon>
        <taxon>Bacillaceae</taxon>
        <taxon>Virgibacillus</taxon>
    </lineage>
</organism>
<dbReference type="PROSITE" id="PS51704">
    <property type="entry name" value="GP_PDE"/>
    <property type="match status" value="1"/>
</dbReference>
<dbReference type="SUPFAM" id="SSF51695">
    <property type="entry name" value="PLC-like phosphodiesterases"/>
    <property type="match status" value="1"/>
</dbReference>
<evidence type="ECO:0000313" key="2">
    <source>
        <dbReference type="EMBL" id="MBP2257526.1"/>
    </source>
</evidence>
<evidence type="ECO:0000313" key="3">
    <source>
        <dbReference type="Proteomes" id="UP001519294"/>
    </source>
</evidence>
<proteinExistence type="predicted"/>
<keyword evidence="2" id="KW-0378">Hydrolase</keyword>
<comment type="caution">
    <text evidence="2">The sequence shown here is derived from an EMBL/GenBank/DDBJ whole genome shotgun (WGS) entry which is preliminary data.</text>
</comment>